<comment type="caution">
    <text evidence="11">The sequence shown here is derived from an EMBL/GenBank/DDBJ whole genome shotgun (WGS) entry which is preliminary data.</text>
</comment>
<evidence type="ECO:0000256" key="7">
    <source>
        <dbReference type="ARBA" id="ARBA00023033"/>
    </source>
</evidence>
<dbReference type="GO" id="GO:0020037">
    <property type="term" value="F:heme binding"/>
    <property type="evidence" value="ECO:0007669"/>
    <property type="project" value="InterPro"/>
</dbReference>
<keyword evidence="10" id="KW-1133">Transmembrane helix</keyword>
<dbReference type="SUPFAM" id="SSF48264">
    <property type="entry name" value="Cytochrome P450"/>
    <property type="match status" value="1"/>
</dbReference>
<evidence type="ECO:0000256" key="3">
    <source>
        <dbReference type="ARBA" id="ARBA00022617"/>
    </source>
</evidence>
<dbReference type="Gene3D" id="1.10.630.10">
    <property type="entry name" value="Cytochrome P450"/>
    <property type="match status" value="1"/>
</dbReference>
<evidence type="ECO:0000256" key="2">
    <source>
        <dbReference type="ARBA" id="ARBA00010617"/>
    </source>
</evidence>
<accession>A0AAD8IDL1</accession>
<evidence type="ECO:0000256" key="10">
    <source>
        <dbReference type="SAM" id="Phobius"/>
    </source>
</evidence>
<keyword evidence="3 8" id="KW-0349">Heme</keyword>
<dbReference type="PRINTS" id="PR00463">
    <property type="entry name" value="EP450I"/>
</dbReference>
<dbReference type="AlphaFoldDB" id="A0AAD8IDL1"/>
<organism evidence="11 12">
    <name type="scientific">Heracleum sosnowskyi</name>
    <dbReference type="NCBI Taxonomy" id="360622"/>
    <lineage>
        <taxon>Eukaryota</taxon>
        <taxon>Viridiplantae</taxon>
        <taxon>Streptophyta</taxon>
        <taxon>Embryophyta</taxon>
        <taxon>Tracheophyta</taxon>
        <taxon>Spermatophyta</taxon>
        <taxon>Magnoliopsida</taxon>
        <taxon>eudicotyledons</taxon>
        <taxon>Gunneridae</taxon>
        <taxon>Pentapetalae</taxon>
        <taxon>asterids</taxon>
        <taxon>campanulids</taxon>
        <taxon>Apiales</taxon>
        <taxon>Apiaceae</taxon>
        <taxon>Apioideae</taxon>
        <taxon>apioid superclade</taxon>
        <taxon>Tordylieae</taxon>
        <taxon>Tordyliinae</taxon>
        <taxon>Heracleum</taxon>
    </lineage>
</organism>
<keyword evidence="12" id="KW-1185">Reference proteome</keyword>
<evidence type="ECO:0000256" key="8">
    <source>
        <dbReference type="PIRSR" id="PIRSR602401-1"/>
    </source>
</evidence>
<dbReference type="GO" id="GO:0005506">
    <property type="term" value="F:iron ion binding"/>
    <property type="evidence" value="ECO:0007669"/>
    <property type="project" value="InterPro"/>
</dbReference>
<dbReference type="InterPro" id="IPR017972">
    <property type="entry name" value="Cyt_P450_CS"/>
</dbReference>
<dbReference type="PANTHER" id="PTHR47944">
    <property type="entry name" value="CYTOCHROME P450 98A9"/>
    <property type="match status" value="1"/>
</dbReference>
<feature type="transmembrane region" description="Helical" evidence="10">
    <location>
        <begin position="6"/>
        <end position="23"/>
    </location>
</feature>
<dbReference type="PROSITE" id="PS00086">
    <property type="entry name" value="CYTOCHROME_P450"/>
    <property type="match status" value="1"/>
</dbReference>
<dbReference type="FunFam" id="1.10.630.10:FF:000038">
    <property type="entry name" value="Cytochrome P450 84A1"/>
    <property type="match status" value="1"/>
</dbReference>
<dbReference type="InterPro" id="IPR036396">
    <property type="entry name" value="Cyt_P450_sf"/>
</dbReference>
<proteinExistence type="inferred from homology"/>
<evidence type="ECO:0000256" key="1">
    <source>
        <dbReference type="ARBA" id="ARBA00001971"/>
    </source>
</evidence>
<evidence type="ECO:0000313" key="12">
    <source>
        <dbReference type="Proteomes" id="UP001237642"/>
    </source>
</evidence>
<evidence type="ECO:0000256" key="4">
    <source>
        <dbReference type="ARBA" id="ARBA00022723"/>
    </source>
</evidence>
<dbReference type="GO" id="GO:0016705">
    <property type="term" value="F:oxidoreductase activity, acting on paired donors, with incorporation or reduction of molecular oxygen"/>
    <property type="evidence" value="ECO:0007669"/>
    <property type="project" value="InterPro"/>
</dbReference>
<gene>
    <name evidence="11" type="ORF">POM88_020173</name>
</gene>
<dbReference type="Pfam" id="PF00067">
    <property type="entry name" value="p450"/>
    <property type="match status" value="1"/>
</dbReference>
<dbReference type="EMBL" id="JAUIZM010000005">
    <property type="protein sequence ID" value="KAK1382438.1"/>
    <property type="molecule type" value="Genomic_DNA"/>
</dbReference>
<evidence type="ECO:0000256" key="6">
    <source>
        <dbReference type="ARBA" id="ARBA00023004"/>
    </source>
</evidence>
<dbReference type="CDD" id="cd20618">
    <property type="entry name" value="CYP71_clan"/>
    <property type="match status" value="1"/>
</dbReference>
<comment type="similarity">
    <text evidence="2 9">Belongs to the cytochrome P450 family.</text>
</comment>
<reference evidence="11" key="1">
    <citation type="submission" date="2023-02" db="EMBL/GenBank/DDBJ databases">
        <title>Genome of toxic invasive species Heracleum sosnowskyi carries increased number of genes despite the absence of recent whole-genome duplications.</title>
        <authorList>
            <person name="Schelkunov M."/>
            <person name="Shtratnikova V."/>
            <person name="Makarenko M."/>
            <person name="Klepikova A."/>
            <person name="Omelchenko D."/>
            <person name="Novikova G."/>
            <person name="Obukhova E."/>
            <person name="Bogdanov V."/>
            <person name="Penin A."/>
            <person name="Logacheva M."/>
        </authorList>
    </citation>
    <scope>NUCLEOTIDE SEQUENCE</scope>
    <source>
        <strain evidence="11">Hsosn_3</strain>
        <tissue evidence="11">Leaf</tissue>
    </source>
</reference>
<evidence type="ECO:0000256" key="9">
    <source>
        <dbReference type="RuleBase" id="RU000461"/>
    </source>
</evidence>
<dbReference type="InterPro" id="IPR002401">
    <property type="entry name" value="Cyt_P450_E_grp-I"/>
</dbReference>
<reference evidence="11" key="2">
    <citation type="submission" date="2023-05" db="EMBL/GenBank/DDBJ databases">
        <authorList>
            <person name="Schelkunov M.I."/>
        </authorList>
    </citation>
    <scope>NUCLEOTIDE SEQUENCE</scope>
    <source>
        <strain evidence="11">Hsosn_3</strain>
        <tissue evidence="11">Leaf</tissue>
    </source>
</reference>
<keyword evidence="10" id="KW-0472">Membrane</keyword>
<evidence type="ECO:0000256" key="5">
    <source>
        <dbReference type="ARBA" id="ARBA00023002"/>
    </source>
</evidence>
<feature type="binding site" description="axial binding residue" evidence="8">
    <location>
        <position position="445"/>
    </location>
    <ligand>
        <name>heme</name>
        <dbReference type="ChEBI" id="CHEBI:30413"/>
    </ligand>
    <ligandPart>
        <name>Fe</name>
        <dbReference type="ChEBI" id="CHEBI:18248"/>
    </ligandPart>
</feature>
<dbReference type="PRINTS" id="PR00385">
    <property type="entry name" value="P450"/>
</dbReference>
<dbReference type="Proteomes" id="UP001237642">
    <property type="component" value="Unassembled WGS sequence"/>
</dbReference>
<evidence type="ECO:0000313" key="11">
    <source>
        <dbReference type="EMBL" id="KAK1382438.1"/>
    </source>
</evidence>
<keyword evidence="7 9" id="KW-0503">Monooxygenase</keyword>
<sequence length="509" mass="58316">MDVSVVLAFFLAALAFFLLPIYLRRWKLKLPPGPKPWPIIGNLNLLGSLPHYSIHELAQKYGPIMQLYFGNSPVIVVSSPKMAEIVLKEKDMVLASRPKTAAGKYTTYNYSDMTWSEYGPYWAQLRKICLMEIFSGKRIDSFQYVRVEEMKKFMRSLYASSGKPLPLKDNLLNLTFNVINRIVLGKSYLDDVDNQVIKPEEFKFMFDELFVLNGVYNIGDYIPWLGALDLQGYVKRMKDVSKKLDRFMEIVINEHIEARNKSSVNGEDYVAKDMVDVLLNLADDQDVQVKLQRDGVKGFTQDLIAGGIESAATSLEWGLSEMLKNPKIFETATEELDRVIGQERWVEEKDIQNLPYIEAISKEIFRVHPVAPLLAPHMAMEDCKISDYDILKGTIVLINTWTIERDPNIWPDPYEFRPERFMGVDIDVTGRDFRILPFGSGRRRCPGYSLGLKLIQLNLANILHGFSWKLPENMKAEELNMEETYGLSVPRKVPLVAVAEPRLPSHLYA</sequence>
<dbReference type="InterPro" id="IPR001128">
    <property type="entry name" value="Cyt_P450"/>
</dbReference>
<dbReference type="GO" id="GO:0004497">
    <property type="term" value="F:monooxygenase activity"/>
    <property type="evidence" value="ECO:0007669"/>
    <property type="project" value="UniProtKB-KW"/>
</dbReference>
<keyword evidence="5 9" id="KW-0560">Oxidoreductase</keyword>
<name>A0AAD8IDL1_9APIA</name>
<keyword evidence="6 8" id="KW-0408">Iron</keyword>
<protein>
    <submittedName>
        <fullName evidence="11">Trimethyltridecatetraene synthase-like</fullName>
    </submittedName>
</protein>
<keyword evidence="4 8" id="KW-0479">Metal-binding</keyword>
<keyword evidence="10" id="KW-0812">Transmembrane</keyword>
<comment type="cofactor">
    <cofactor evidence="1 8">
        <name>heme</name>
        <dbReference type="ChEBI" id="CHEBI:30413"/>
    </cofactor>
</comment>
<dbReference type="PANTHER" id="PTHR47944:SF5">
    <property type="entry name" value="CYTOCHROME P450 71A1-LIKE"/>
    <property type="match status" value="1"/>
</dbReference>
<dbReference type="GO" id="GO:0009805">
    <property type="term" value="P:coumarin biosynthetic process"/>
    <property type="evidence" value="ECO:0007669"/>
    <property type="project" value="UniProtKB-ARBA"/>
</dbReference>